<name>A0A2P5W9P3_GOSBA</name>
<dbReference type="OrthoDB" id="1002028at2759"/>
<dbReference type="Proteomes" id="UP000239757">
    <property type="component" value="Unassembled WGS sequence"/>
</dbReference>
<sequence length="134" mass="15081">MIVEMRVSVPAPLASLLRFWQRTLAAKGMLIRVVPLGTVGDQKGIMVLVHGVHRGSKRMRRLFEEDDDGGDMVINEQQGDQASFKDILTLSNKHLRELCSTAQHKGAMDGREEVAPELMKKMESRVMMRHLDLG</sequence>
<reference evidence="1 2" key="1">
    <citation type="submission" date="2015-01" db="EMBL/GenBank/DDBJ databases">
        <title>Genome of allotetraploid Gossypium barbadense reveals genomic plasticity and fiber elongation in cotton evolution.</title>
        <authorList>
            <person name="Chen X."/>
            <person name="Liu X."/>
            <person name="Zhao B."/>
            <person name="Zheng H."/>
            <person name="Hu Y."/>
            <person name="Lu G."/>
            <person name="Yang C."/>
            <person name="Chen J."/>
            <person name="Shan C."/>
            <person name="Zhang L."/>
            <person name="Zhou Y."/>
            <person name="Wang L."/>
            <person name="Guo W."/>
            <person name="Bai Y."/>
            <person name="Ruan J."/>
            <person name="Shangguan X."/>
            <person name="Mao Y."/>
            <person name="Jiang J."/>
            <person name="Zhu Y."/>
            <person name="Lei J."/>
            <person name="Kang H."/>
            <person name="Chen S."/>
            <person name="He X."/>
            <person name="Wang R."/>
            <person name="Wang Y."/>
            <person name="Chen J."/>
            <person name="Wang L."/>
            <person name="Yu S."/>
            <person name="Wang B."/>
            <person name="Wei J."/>
            <person name="Song S."/>
            <person name="Lu X."/>
            <person name="Gao Z."/>
            <person name="Gu W."/>
            <person name="Deng X."/>
            <person name="Ma D."/>
            <person name="Wang S."/>
            <person name="Liang W."/>
            <person name="Fang L."/>
            <person name="Cai C."/>
            <person name="Zhu X."/>
            <person name="Zhou B."/>
            <person name="Zhang Y."/>
            <person name="Chen Z."/>
            <person name="Xu S."/>
            <person name="Zhu R."/>
            <person name="Wang S."/>
            <person name="Zhang T."/>
            <person name="Zhao G."/>
        </authorList>
    </citation>
    <scope>NUCLEOTIDE SEQUENCE [LARGE SCALE GENOMIC DNA]</scope>
    <source>
        <strain evidence="2">cv. Xinhai21</strain>
        <tissue evidence="1">Leaf</tissue>
    </source>
</reference>
<protein>
    <submittedName>
        <fullName evidence="1">Uncharacterized protein</fullName>
    </submittedName>
</protein>
<dbReference type="AlphaFoldDB" id="A0A2P5W9P3"/>
<evidence type="ECO:0000313" key="2">
    <source>
        <dbReference type="Proteomes" id="UP000239757"/>
    </source>
</evidence>
<proteinExistence type="predicted"/>
<organism evidence="1 2">
    <name type="scientific">Gossypium barbadense</name>
    <name type="common">Sea Island cotton</name>
    <name type="synonym">Hibiscus barbadensis</name>
    <dbReference type="NCBI Taxonomy" id="3634"/>
    <lineage>
        <taxon>Eukaryota</taxon>
        <taxon>Viridiplantae</taxon>
        <taxon>Streptophyta</taxon>
        <taxon>Embryophyta</taxon>
        <taxon>Tracheophyta</taxon>
        <taxon>Spermatophyta</taxon>
        <taxon>Magnoliopsida</taxon>
        <taxon>eudicotyledons</taxon>
        <taxon>Gunneridae</taxon>
        <taxon>Pentapetalae</taxon>
        <taxon>rosids</taxon>
        <taxon>malvids</taxon>
        <taxon>Malvales</taxon>
        <taxon>Malvaceae</taxon>
        <taxon>Malvoideae</taxon>
        <taxon>Gossypium</taxon>
    </lineage>
</organism>
<accession>A0A2P5W9P3</accession>
<gene>
    <name evidence="1" type="ORF">GOBAR_AA32864</name>
</gene>
<evidence type="ECO:0000313" key="1">
    <source>
        <dbReference type="EMBL" id="PPR87822.1"/>
    </source>
</evidence>
<dbReference type="EMBL" id="KZ668458">
    <property type="protein sequence ID" value="PPR87822.1"/>
    <property type="molecule type" value="Genomic_DNA"/>
</dbReference>